<sequence>MSVRWLALATTLGVAACSPVKQPARSVADGDPLRTAVVTDIVETMIAMYAPGVTPLAPARAMGGPFETALLGALRGRGYDVLITPGRGAAFDCHVDVLEGPVYRVVVSVGDSRLSRLWVVKGGEAYAGGAWAYRE</sequence>
<dbReference type="OrthoDB" id="8481350at2"/>
<evidence type="ECO:0000313" key="2">
    <source>
        <dbReference type="Proteomes" id="UP000033651"/>
    </source>
</evidence>
<reference evidence="1 2" key="1">
    <citation type="submission" date="2015-03" db="EMBL/GenBank/DDBJ databases">
        <title>Draft genome sequence of Luteibacter yeojuensis strain SU11.</title>
        <authorList>
            <person name="Sulaiman J."/>
            <person name="Priya K."/>
            <person name="Chan K.-G."/>
        </authorList>
    </citation>
    <scope>NUCLEOTIDE SEQUENCE [LARGE SCALE GENOMIC DNA]</scope>
    <source>
        <strain evidence="1 2">SU11</strain>
    </source>
</reference>
<accession>A0A0F3KXX6</accession>
<comment type="caution">
    <text evidence="1">The sequence shown here is derived from an EMBL/GenBank/DDBJ whole genome shotgun (WGS) entry which is preliminary data.</text>
</comment>
<dbReference type="Proteomes" id="UP000033651">
    <property type="component" value="Unassembled WGS sequence"/>
</dbReference>
<proteinExistence type="predicted"/>
<dbReference type="PROSITE" id="PS51257">
    <property type="entry name" value="PROKAR_LIPOPROTEIN"/>
    <property type="match status" value="1"/>
</dbReference>
<name>A0A0F3KXX6_9GAMM</name>
<gene>
    <name evidence="1" type="ORF">VI08_07505</name>
</gene>
<organism evidence="1 2">
    <name type="scientific">Luteibacter yeojuensis</name>
    <dbReference type="NCBI Taxonomy" id="345309"/>
    <lineage>
        <taxon>Bacteria</taxon>
        <taxon>Pseudomonadati</taxon>
        <taxon>Pseudomonadota</taxon>
        <taxon>Gammaproteobacteria</taxon>
        <taxon>Lysobacterales</taxon>
        <taxon>Rhodanobacteraceae</taxon>
        <taxon>Luteibacter</taxon>
    </lineage>
</organism>
<keyword evidence="2" id="KW-1185">Reference proteome</keyword>
<dbReference type="EMBL" id="JZRB01000014">
    <property type="protein sequence ID" value="KJV35817.1"/>
    <property type="molecule type" value="Genomic_DNA"/>
</dbReference>
<evidence type="ECO:0008006" key="3">
    <source>
        <dbReference type="Google" id="ProtNLM"/>
    </source>
</evidence>
<protein>
    <recommendedName>
        <fullName evidence="3">Conjugal transfer protein TrbH</fullName>
    </recommendedName>
</protein>
<evidence type="ECO:0000313" key="1">
    <source>
        <dbReference type="EMBL" id="KJV35817.1"/>
    </source>
</evidence>
<dbReference type="PATRIC" id="fig|345309.4.peg.707"/>
<dbReference type="AlphaFoldDB" id="A0A0F3KXX6"/>